<accession>A0A9P0QV46</accession>
<dbReference type="GO" id="GO:0006890">
    <property type="term" value="P:retrograde vesicle-mediated transport, Golgi to endoplasmic reticulum"/>
    <property type="evidence" value="ECO:0007669"/>
    <property type="project" value="TreeGrafter"/>
</dbReference>
<keyword evidence="5" id="KW-0653">Protein transport</keyword>
<feature type="domain" description="T-SNARE coiled-coil homology" evidence="10">
    <location>
        <begin position="269"/>
        <end position="331"/>
    </location>
</feature>
<evidence type="ECO:0000256" key="7">
    <source>
        <dbReference type="ARBA" id="ARBA00023054"/>
    </source>
</evidence>
<reference evidence="11" key="1">
    <citation type="submission" date="2022-03" db="EMBL/GenBank/DDBJ databases">
        <authorList>
            <person name="Legras J.-L."/>
            <person name="Devillers H."/>
            <person name="Grondin C."/>
        </authorList>
    </citation>
    <scope>NUCLEOTIDE SEQUENCE</scope>
    <source>
        <strain evidence="11">CLIB 1423</strain>
    </source>
</reference>
<keyword evidence="4 9" id="KW-0812">Transmembrane</keyword>
<dbReference type="Gene3D" id="1.20.5.110">
    <property type="match status" value="1"/>
</dbReference>
<comment type="caution">
    <text evidence="11">The sequence shown here is derived from an EMBL/GenBank/DDBJ whole genome shotgun (WGS) entry which is preliminary data.</text>
</comment>
<evidence type="ECO:0000256" key="1">
    <source>
        <dbReference type="ARBA" id="ARBA00004211"/>
    </source>
</evidence>
<evidence type="ECO:0000256" key="2">
    <source>
        <dbReference type="ARBA" id="ARBA00009063"/>
    </source>
</evidence>
<evidence type="ECO:0000256" key="8">
    <source>
        <dbReference type="ARBA" id="ARBA00023136"/>
    </source>
</evidence>
<feature type="transmembrane region" description="Helical" evidence="9">
    <location>
        <begin position="341"/>
        <end position="359"/>
    </location>
</feature>
<dbReference type="GO" id="GO:0005783">
    <property type="term" value="C:endoplasmic reticulum"/>
    <property type="evidence" value="ECO:0007669"/>
    <property type="project" value="TreeGrafter"/>
</dbReference>
<keyword evidence="8 9" id="KW-0472">Membrane</keyword>
<keyword evidence="6 9" id="KW-1133">Transmembrane helix</keyword>
<dbReference type="PANTHER" id="PTHR15959:SF0">
    <property type="entry name" value="SYNTAXIN-18"/>
    <property type="match status" value="1"/>
</dbReference>
<evidence type="ECO:0000256" key="6">
    <source>
        <dbReference type="ARBA" id="ARBA00022989"/>
    </source>
</evidence>
<evidence type="ECO:0000256" key="5">
    <source>
        <dbReference type="ARBA" id="ARBA00022927"/>
    </source>
</evidence>
<evidence type="ECO:0000313" key="11">
    <source>
        <dbReference type="EMBL" id="CAH2355651.1"/>
    </source>
</evidence>
<evidence type="ECO:0000256" key="3">
    <source>
        <dbReference type="ARBA" id="ARBA00022448"/>
    </source>
</evidence>
<evidence type="ECO:0000256" key="9">
    <source>
        <dbReference type="SAM" id="Phobius"/>
    </source>
</evidence>
<dbReference type="AlphaFoldDB" id="A0A9P0QV46"/>
<dbReference type="Proteomes" id="UP000837801">
    <property type="component" value="Unassembled WGS sequence"/>
</dbReference>
<organism evidence="11 12">
    <name type="scientific">[Candida] railenensis</name>
    <dbReference type="NCBI Taxonomy" id="45579"/>
    <lineage>
        <taxon>Eukaryota</taxon>
        <taxon>Fungi</taxon>
        <taxon>Dikarya</taxon>
        <taxon>Ascomycota</taxon>
        <taxon>Saccharomycotina</taxon>
        <taxon>Pichiomycetes</taxon>
        <taxon>Debaryomycetaceae</taxon>
        <taxon>Kurtzmaniella</taxon>
    </lineage>
</organism>
<keyword evidence="7" id="KW-0175">Coiled coil</keyword>
<proteinExistence type="inferred from homology"/>
<protein>
    <submittedName>
        <fullName evidence="11">Syntaxin Ufe1p</fullName>
    </submittedName>
</protein>
<evidence type="ECO:0000256" key="4">
    <source>
        <dbReference type="ARBA" id="ARBA00022692"/>
    </source>
</evidence>
<comment type="subcellular location">
    <subcellularLocation>
        <location evidence="1">Membrane</location>
        <topology evidence="1">Single-pass type IV membrane protein</topology>
    </subcellularLocation>
</comment>
<evidence type="ECO:0000313" key="12">
    <source>
        <dbReference type="Proteomes" id="UP000837801"/>
    </source>
</evidence>
<dbReference type="PANTHER" id="PTHR15959">
    <property type="entry name" value="SYNTAXIN-18"/>
    <property type="match status" value="1"/>
</dbReference>
<dbReference type="GO" id="GO:0015031">
    <property type="term" value="P:protein transport"/>
    <property type="evidence" value="ECO:0007669"/>
    <property type="project" value="UniProtKB-KW"/>
</dbReference>
<gene>
    <name evidence="11" type="ORF">CLIB1423_30S00694</name>
</gene>
<dbReference type="OrthoDB" id="342981at2759"/>
<dbReference type="InterPro" id="IPR000727">
    <property type="entry name" value="T_SNARE_dom"/>
</dbReference>
<dbReference type="Pfam" id="PF10496">
    <property type="entry name" value="Syntaxin-18_N"/>
    <property type="match status" value="1"/>
</dbReference>
<dbReference type="PROSITE" id="PS50192">
    <property type="entry name" value="T_SNARE"/>
    <property type="match status" value="1"/>
</dbReference>
<dbReference type="GO" id="GO:0031201">
    <property type="term" value="C:SNARE complex"/>
    <property type="evidence" value="ECO:0007669"/>
    <property type="project" value="TreeGrafter"/>
</dbReference>
<dbReference type="EMBL" id="CAKXYY010000030">
    <property type="protein sequence ID" value="CAH2355651.1"/>
    <property type="molecule type" value="Genomic_DNA"/>
</dbReference>
<dbReference type="InterPro" id="IPR019529">
    <property type="entry name" value="Syntaxin-18_N"/>
</dbReference>
<comment type="similarity">
    <text evidence="2">Belongs to the syntaxin family.</text>
</comment>
<sequence length="360" mass="41368">MSDLTPLFRQCVSIVEAATKEVTNEKEQHSKSTKKPNELPSSKVNEQFKINDTFLKECLEFRVLLSKLDQFVTEVRTYYLEVQDTTSRPDSLSIEDKNKIDEDFQAEIQQLFKKLKLLQNYERERQNRANSTIKARSAGSGWMGSIFGSGNDEEDDWVLFQATTSTHRTQVLKSLNNLTNNVNKKFEKMQIKRYQRERQLNLLNFQNLGEHEYDLDDFNVPSEEPYVINTSNIPPEELESMDRAGSPASGLLLSQEQVQSLDAENQEFLTLKTNQFQQVEKLRGSMMDIVKLQAELTFQLESQSEQIENLLDNQGQIELDVKMGNKSLTNATSRNKTGSRIIITTSIVVALLILFLDYIT</sequence>
<name>A0A9P0QV46_9ASCO</name>
<evidence type="ECO:0000259" key="10">
    <source>
        <dbReference type="PROSITE" id="PS50192"/>
    </source>
</evidence>
<keyword evidence="12" id="KW-1185">Reference proteome</keyword>
<keyword evidence="3" id="KW-0813">Transport</keyword>